<name>A0A9Q4GL58_9CORY</name>
<dbReference type="InterPro" id="IPR022742">
    <property type="entry name" value="Hydrolase_4"/>
</dbReference>
<dbReference type="Gene3D" id="3.40.50.1820">
    <property type="entry name" value="alpha/beta hydrolase"/>
    <property type="match status" value="1"/>
</dbReference>
<dbReference type="AlphaFoldDB" id="A0A9Q4GL58"/>
<keyword evidence="5" id="KW-1185">Reference proteome</keyword>
<dbReference type="Proteomes" id="UP001081709">
    <property type="component" value="Unassembled WGS sequence"/>
</dbReference>
<evidence type="ECO:0000313" key="3">
    <source>
        <dbReference type="EMBL" id="MCX7468877.1"/>
    </source>
</evidence>
<evidence type="ECO:0000313" key="2">
    <source>
        <dbReference type="EMBL" id="MCX7444284.1"/>
    </source>
</evidence>
<dbReference type="PRINTS" id="PR00111">
    <property type="entry name" value="ABHYDROLASE"/>
</dbReference>
<dbReference type="EMBL" id="JAPMKV010000002">
    <property type="protein sequence ID" value="MCX7444284.1"/>
    <property type="molecule type" value="Genomic_DNA"/>
</dbReference>
<evidence type="ECO:0000313" key="5">
    <source>
        <dbReference type="Proteomes" id="UP001081709"/>
    </source>
</evidence>
<dbReference type="InterPro" id="IPR029058">
    <property type="entry name" value="AB_hydrolase_fold"/>
</dbReference>
<comment type="caution">
    <text evidence="3">The sequence shown here is derived from an EMBL/GenBank/DDBJ whole genome shotgun (WGS) entry which is preliminary data.</text>
</comment>
<dbReference type="SUPFAM" id="SSF53474">
    <property type="entry name" value="alpha/beta-Hydrolases"/>
    <property type="match status" value="1"/>
</dbReference>
<gene>
    <name evidence="2" type="ORF">OS125_03355</name>
    <name evidence="3" type="ORF">OS129_08325</name>
</gene>
<dbReference type="InterPro" id="IPR050228">
    <property type="entry name" value="Carboxylesterase_BioH"/>
</dbReference>
<dbReference type="PANTHER" id="PTHR43194">
    <property type="entry name" value="HYDROLASE ALPHA/BETA FOLD FAMILY"/>
    <property type="match status" value="1"/>
</dbReference>
<protein>
    <submittedName>
        <fullName evidence="3">Alpha/beta hydrolase</fullName>
    </submittedName>
</protein>
<reference evidence="3" key="1">
    <citation type="submission" date="2022-11" db="EMBL/GenBank/DDBJ databases">
        <title>Corynebacterium sp. isolated from Penguins.</title>
        <authorList>
            <person name="Sedlar K."/>
            <person name="Svec P."/>
        </authorList>
    </citation>
    <scope>NUCLEOTIDE SEQUENCE</scope>
    <source>
        <strain evidence="2">P7003</strain>
        <strain evidence="3">P7374</strain>
    </source>
</reference>
<evidence type="ECO:0000313" key="4">
    <source>
        <dbReference type="Proteomes" id="UP001071478"/>
    </source>
</evidence>
<accession>A0A9Q4GL58</accession>
<dbReference type="InterPro" id="IPR000639">
    <property type="entry name" value="Epox_hydrolase-like"/>
</dbReference>
<evidence type="ECO:0000259" key="1">
    <source>
        <dbReference type="Pfam" id="PF12146"/>
    </source>
</evidence>
<dbReference type="GO" id="GO:0016787">
    <property type="term" value="F:hydrolase activity"/>
    <property type="evidence" value="ECO:0007669"/>
    <property type="project" value="UniProtKB-KW"/>
</dbReference>
<feature type="domain" description="Serine aminopeptidase S33" evidence="1">
    <location>
        <begin position="19"/>
        <end position="249"/>
    </location>
</feature>
<dbReference type="RefSeq" id="WP_200250885.1">
    <property type="nucleotide sequence ID" value="NZ_JAENIQ020000003.1"/>
</dbReference>
<dbReference type="Proteomes" id="UP001071478">
    <property type="component" value="Unassembled WGS sequence"/>
</dbReference>
<proteinExistence type="predicted"/>
<keyword evidence="3" id="KW-0378">Hydrolase</keyword>
<sequence length="271" mass="28847">MSTSPLARHVIPCGAGAGTFISFHGITDSGAANPDLARRMSALFRVVLPDARGHGLSPDFTAEQLVDPFRTLVDDAEQLLVEETDGDGGAVPVILHGHSMGGATAAAVARRRPDLVTALILEDPALFTEPQRRRFATSPGDRIGCSLRARSDPGTALGQLREAFPGWPVADSAGWLLSQIQVREDFLSTGVADGGEPPETVLSALEVPTLLVTGDVDCLIGAEGLDRASLLGNRRLRSALIPGARHSVRRDRPDEFHSVISDFLDDVLDRH</sequence>
<dbReference type="Pfam" id="PF12146">
    <property type="entry name" value="Hydrolase_4"/>
    <property type="match status" value="1"/>
</dbReference>
<dbReference type="PRINTS" id="PR00412">
    <property type="entry name" value="EPOXHYDRLASE"/>
</dbReference>
<organism evidence="3 4">
    <name type="scientific">Corynebacterium pygosceleis</name>
    <dbReference type="NCBI Taxonomy" id="2800406"/>
    <lineage>
        <taxon>Bacteria</taxon>
        <taxon>Bacillati</taxon>
        <taxon>Actinomycetota</taxon>
        <taxon>Actinomycetes</taxon>
        <taxon>Mycobacteriales</taxon>
        <taxon>Corynebacteriaceae</taxon>
        <taxon>Corynebacterium</taxon>
    </lineage>
</organism>
<dbReference type="PANTHER" id="PTHR43194:SF2">
    <property type="entry name" value="PEROXISOMAL MEMBRANE PROTEIN LPX1"/>
    <property type="match status" value="1"/>
</dbReference>
<dbReference type="EMBL" id="JAPMKU010000003">
    <property type="protein sequence ID" value="MCX7468877.1"/>
    <property type="molecule type" value="Genomic_DNA"/>
</dbReference>
<dbReference type="InterPro" id="IPR000073">
    <property type="entry name" value="AB_hydrolase_1"/>
</dbReference>